<dbReference type="Proteomes" id="UP000565262">
    <property type="component" value="Unassembled WGS sequence"/>
</dbReference>
<keyword evidence="11 14" id="KW-0411">Iron-sulfur</keyword>
<dbReference type="Pfam" id="PF04055">
    <property type="entry name" value="Radical_SAM"/>
    <property type="match status" value="1"/>
</dbReference>
<dbReference type="PANTHER" id="PTHR30538">
    <property type="entry name" value="LYSINE 2,3-AMINOMUTASE-RELATED"/>
    <property type="match status" value="1"/>
</dbReference>
<dbReference type="SFLD" id="SFLDF00314">
    <property type="entry name" value="L-lysine_2_3-aminomutase_(yjeK"/>
    <property type="match status" value="1"/>
</dbReference>
<accession>A0A839ITY1</accession>
<dbReference type="EMBL" id="JACJFM010000028">
    <property type="protein sequence ID" value="MBB1488401.1"/>
    <property type="molecule type" value="Genomic_DNA"/>
</dbReference>
<evidence type="ECO:0000256" key="2">
    <source>
        <dbReference type="ARBA" id="ARBA00001933"/>
    </source>
</evidence>
<feature type="binding site" evidence="14">
    <location>
        <position position="134"/>
    </location>
    <ligand>
        <name>[4Fe-4S] cluster</name>
        <dbReference type="ChEBI" id="CHEBI:49883"/>
        <note>4Fe-4S-S-AdoMet</note>
    </ligand>
</feature>
<evidence type="ECO:0000313" key="17">
    <source>
        <dbReference type="EMBL" id="MBB1488401.1"/>
    </source>
</evidence>
<dbReference type="NCBIfam" id="TIGR00238">
    <property type="entry name" value="KamA family radical SAM protein"/>
    <property type="match status" value="1"/>
</dbReference>
<evidence type="ECO:0000256" key="15">
    <source>
        <dbReference type="PIRSR" id="PIRSR603739-50"/>
    </source>
</evidence>
<protein>
    <recommendedName>
        <fullName evidence="5">L-lysine 2,3-aminomutase</fullName>
    </recommendedName>
    <alternativeName>
        <fullName evidence="13">EF-P post-translational modification enzyme B</fullName>
    </alternativeName>
</protein>
<sequence length="346" mass="39196">MIPVSSSSVQFPAQKSHMNRSWQQLFSESVLSPEQLIERLQLPPESLSDLISGNRLFQLRVPEPYLNRIIPGDITDPLLLQVMPQIAETIATSGYVTDPLQEKSNNPVPGLIHKYKSRILLITSGACAVNCRYCFRRHFDYQDNALSKERIQQVQDYIQQDTHINEVILSGGDPLATSDLRLKQLLNSLEQVTHLKRVRIHTRFPVVIPQRITDDLIEILTASRLKVVWVFHINHPQEIDPLLTEATKKLIQAGMPVLNQSVLLKKVNDSANILAALSESLFDAGIQPYYLHAFDLVQGASHFNVTDEQAIRIWQALQKELPGFLLPRLVREIPGRSSKTILNTDI</sequence>
<comment type="similarity">
    <text evidence="4">Belongs to the radical SAM superfamily. KamA family.</text>
</comment>
<dbReference type="SFLD" id="SFLDG01070">
    <property type="entry name" value="PLP-dependent"/>
    <property type="match status" value="1"/>
</dbReference>
<keyword evidence="8 14" id="KW-0479">Metal-binding</keyword>
<organism evidence="17 18">
    <name type="scientific">Oceanospirillum sediminis</name>
    <dbReference type="NCBI Taxonomy" id="2760088"/>
    <lineage>
        <taxon>Bacteria</taxon>
        <taxon>Pseudomonadati</taxon>
        <taxon>Pseudomonadota</taxon>
        <taxon>Gammaproteobacteria</taxon>
        <taxon>Oceanospirillales</taxon>
        <taxon>Oceanospirillaceae</taxon>
        <taxon>Oceanospirillum</taxon>
    </lineage>
</organism>
<evidence type="ECO:0000256" key="4">
    <source>
        <dbReference type="ARBA" id="ARBA00008703"/>
    </source>
</evidence>
<proteinExistence type="inferred from homology"/>
<dbReference type="GO" id="GO:0016853">
    <property type="term" value="F:isomerase activity"/>
    <property type="evidence" value="ECO:0007669"/>
    <property type="project" value="UniProtKB-KW"/>
</dbReference>
<keyword evidence="12" id="KW-0413">Isomerase</keyword>
<evidence type="ECO:0000313" key="18">
    <source>
        <dbReference type="Proteomes" id="UP000565262"/>
    </source>
</evidence>
<dbReference type="SFLD" id="SFLDS00029">
    <property type="entry name" value="Radical_SAM"/>
    <property type="match status" value="1"/>
</dbReference>
<dbReference type="NCBIfam" id="TIGR03821">
    <property type="entry name" value="EFP_modif_epmB"/>
    <property type="match status" value="1"/>
</dbReference>
<evidence type="ECO:0000256" key="14">
    <source>
        <dbReference type="PIRSR" id="PIRSR004911-1"/>
    </source>
</evidence>
<name>A0A839ITY1_9GAMM</name>
<evidence type="ECO:0000256" key="12">
    <source>
        <dbReference type="ARBA" id="ARBA00023235"/>
    </source>
</evidence>
<evidence type="ECO:0000256" key="11">
    <source>
        <dbReference type="ARBA" id="ARBA00023014"/>
    </source>
</evidence>
<evidence type="ECO:0000259" key="16">
    <source>
        <dbReference type="PROSITE" id="PS51918"/>
    </source>
</evidence>
<dbReference type="InterPro" id="IPR058240">
    <property type="entry name" value="rSAM_sf"/>
</dbReference>
<comment type="catalytic activity">
    <reaction evidence="1">
        <text>L-lysine = D-beta-lysine</text>
        <dbReference type="Rhea" id="RHEA:44148"/>
        <dbReference type="ChEBI" id="CHEBI:32551"/>
        <dbReference type="ChEBI" id="CHEBI:84138"/>
    </reaction>
</comment>
<keyword evidence="7" id="KW-0949">S-adenosyl-L-methionine</keyword>
<keyword evidence="18" id="KW-1185">Reference proteome</keyword>
<evidence type="ECO:0000256" key="13">
    <source>
        <dbReference type="ARBA" id="ARBA00030756"/>
    </source>
</evidence>
<feature type="binding site" evidence="14">
    <location>
        <position position="131"/>
    </location>
    <ligand>
        <name>[4Fe-4S] cluster</name>
        <dbReference type="ChEBI" id="CHEBI:49883"/>
        <note>4Fe-4S-S-AdoMet</note>
    </ligand>
</feature>
<dbReference type="CDD" id="cd01335">
    <property type="entry name" value="Radical_SAM"/>
    <property type="match status" value="1"/>
</dbReference>
<evidence type="ECO:0000256" key="10">
    <source>
        <dbReference type="ARBA" id="ARBA00023004"/>
    </source>
</evidence>
<keyword evidence="6 14" id="KW-0004">4Fe-4S</keyword>
<reference evidence="17 18" key="1">
    <citation type="submission" date="2020-08" db="EMBL/GenBank/DDBJ databases">
        <title>Oceanospirillum sp. nov. isolated from marine sediment.</title>
        <authorList>
            <person name="Ji X."/>
        </authorList>
    </citation>
    <scope>NUCLEOTIDE SEQUENCE [LARGE SCALE GENOMIC DNA]</scope>
    <source>
        <strain evidence="17 18">D5</strain>
    </source>
</reference>
<dbReference type="AlphaFoldDB" id="A0A839ITY1"/>
<feature type="binding site" evidence="14">
    <location>
        <position position="127"/>
    </location>
    <ligand>
        <name>[4Fe-4S] cluster</name>
        <dbReference type="ChEBI" id="CHEBI:49883"/>
        <note>4Fe-4S-S-AdoMet</note>
    </ligand>
</feature>
<dbReference type="InterPro" id="IPR013785">
    <property type="entry name" value="Aldolase_TIM"/>
</dbReference>
<comment type="cofactor">
    <cofactor evidence="2 15">
        <name>pyridoxal 5'-phosphate</name>
        <dbReference type="ChEBI" id="CHEBI:597326"/>
    </cofactor>
</comment>
<dbReference type="GO" id="GO:0046872">
    <property type="term" value="F:metal ion binding"/>
    <property type="evidence" value="ECO:0007669"/>
    <property type="project" value="UniProtKB-KW"/>
</dbReference>
<dbReference type="InterPro" id="IPR007197">
    <property type="entry name" value="rSAM"/>
</dbReference>
<dbReference type="GO" id="GO:0051539">
    <property type="term" value="F:4 iron, 4 sulfur cluster binding"/>
    <property type="evidence" value="ECO:0007669"/>
    <property type="project" value="UniProtKB-KW"/>
</dbReference>
<evidence type="ECO:0000256" key="9">
    <source>
        <dbReference type="ARBA" id="ARBA00022898"/>
    </source>
</evidence>
<keyword evidence="10" id="KW-0408">Iron</keyword>
<evidence type="ECO:0000256" key="1">
    <source>
        <dbReference type="ARBA" id="ARBA00001352"/>
    </source>
</evidence>
<evidence type="ECO:0000256" key="7">
    <source>
        <dbReference type="ARBA" id="ARBA00022691"/>
    </source>
</evidence>
<evidence type="ECO:0000256" key="5">
    <source>
        <dbReference type="ARBA" id="ARBA00022363"/>
    </source>
</evidence>
<dbReference type="PROSITE" id="PS51918">
    <property type="entry name" value="RADICAL_SAM"/>
    <property type="match status" value="1"/>
</dbReference>
<evidence type="ECO:0000256" key="3">
    <source>
        <dbReference type="ARBA" id="ARBA00001966"/>
    </source>
</evidence>
<dbReference type="Gene3D" id="3.20.20.70">
    <property type="entry name" value="Aldolase class I"/>
    <property type="match status" value="1"/>
</dbReference>
<dbReference type="PANTHER" id="PTHR30538:SF1">
    <property type="entry name" value="L-LYSINE 2,3-AMINOMUTASE"/>
    <property type="match status" value="1"/>
</dbReference>
<dbReference type="SUPFAM" id="SSF102114">
    <property type="entry name" value="Radical SAM enzymes"/>
    <property type="match status" value="1"/>
</dbReference>
<evidence type="ECO:0000256" key="6">
    <source>
        <dbReference type="ARBA" id="ARBA00022485"/>
    </source>
</evidence>
<feature type="domain" description="Radical SAM core" evidence="16">
    <location>
        <begin position="112"/>
        <end position="336"/>
    </location>
</feature>
<gene>
    <name evidence="17" type="primary">epmB</name>
    <name evidence="17" type="ORF">H4O21_17485</name>
</gene>
<dbReference type="InterPro" id="IPR022462">
    <property type="entry name" value="EpmB"/>
</dbReference>
<dbReference type="InterPro" id="IPR003739">
    <property type="entry name" value="Lys_aminomutase/Glu_NH3_mut"/>
</dbReference>
<keyword evidence="9 15" id="KW-0663">Pyridoxal phosphate</keyword>
<dbReference type="PIRSF" id="PIRSF004911">
    <property type="entry name" value="DUF160"/>
    <property type="match status" value="1"/>
</dbReference>
<comment type="caution">
    <text evidence="17">The sequence shown here is derived from an EMBL/GenBank/DDBJ whole genome shotgun (WGS) entry which is preliminary data.</text>
</comment>
<feature type="modified residue" description="N6-(pyridoxal phosphate)lysine" evidence="15">
    <location>
        <position position="339"/>
    </location>
</feature>
<evidence type="ECO:0000256" key="8">
    <source>
        <dbReference type="ARBA" id="ARBA00022723"/>
    </source>
</evidence>
<comment type="cofactor">
    <cofactor evidence="3">
        <name>[4Fe-4S] cluster</name>
        <dbReference type="ChEBI" id="CHEBI:49883"/>
    </cofactor>
</comment>